<keyword evidence="5" id="KW-0472">Membrane</keyword>
<proteinExistence type="predicted"/>
<keyword evidence="4" id="KW-0378">Hydrolase</keyword>
<keyword evidence="1" id="KW-1003">Cell membrane</keyword>
<comment type="caution">
    <text evidence="8">The sequence shown here is derived from an EMBL/GenBank/DDBJ whole genome shotgun (WGS) entry which is preliminary data.</text>
</comment>
<keyword evidence="3" id="KW-0479">Metal-binding</keyword>
<dbReference type="GO" id="GO:0009245">
    <property type="term" value="P:lipid A biosynthetic process"/>
    <property type="evidence" value="ECO:0007669"/>
    <property type="project" value="TreeGrafter"/>
</dbReference>
<dbReference type="PANTHER" id="PTHR34990">
    <property type="entry name" value="UDP-2,3-DIACYLGLUCOSAMINE HYDROLASE-RELATED"/>
    <property type="match status" value="1"/>
</dbReference>
<protein>
    <submittedName>
        <fullName evidence="8">UDP-2,3-diacylglucosamine diphosphatase</fullName>
    </submittedName>
</protein>
<reference evidence="8" key="1">
    <citation type="journal article" date="2021" name="PeerJ">
        <title>Extensive microbial diversity within the chicken gut microbiome revealed by metagenomics and culture.</title>
        <authorList>
            <person name="Gilroy R."/>
            <person name="Ravi A."/>
            <person name="Getino M."/>
            <person name="Pursley I."/>
            <person name="Horton D.L."/>
            <person name="Alikhan N.F."/>
            <person name="Baker D."/>
            <person name="Gharbi K."/>
            <person name="Hall N."/>
            <person name="Watson M."/>
            <person name="Adriaenssens E.M."/>
            <person name="Foster-Nyarko E."/>
            <person name="Jarju S."/>
            <person name="Secka A."/>
            <person name="Antonio M."/>
            <person name="Oren A."/>
            <person name="Chaudhuri R.R."/>
            <person name="La Ragione R."/>
            <person name="Hildebrand F."/>
            <person name="Pallen M.J."/>
        </authorList>
    </citation>
    <scope>NUCLEOTIDE SEQUENCE</scope>
    <source>
        <strain evidence="8">CHK169-11906</strain>
    </source>
</reference>
<dbReference type="InterPro" id="IPR029052">
    <property type="entry name" value="Metallo-depent_PP-like"/>
</dbReference>
<dbReference type="GO" id="GO:0008758">
    <property type="term" value="F:UDP-2,3-diacylglucosamine hydrolase activity"/>
    <property type="evidence" value="ECO:0007669"/>
    <property type="project" value="TreeGrafter"/>
</dbReference>
<dbReference type="InterPro" id="IPR004843">
    <property type="entry name" value="Calcineurin-like_PHP"/>
</dbReference>
<evidence type="ECO:0000256" key="2">
    <source>
        <dbReference type="ARBA" id="ARBA00022519"/>
    </source>
</evidence>
<evidence type="ECO:0000256" key="5">
    <source>
        <dbReference type="ARBA" id="ARBA00023136"/>
    </source>
</evidence>
<evidence type="ECO:0000313" key="8">
    <source>
        <dbReference type="EMBL" id="HJA98403.1"/>
    </source>
</evidence>
<organism evidence="8 9">
    <name type="scientific">Candidatus Alistipes avicola</name>
    <dbReference type="NCBI Taxonomy" id="2838432"/>
    <lineage>
        <taxon>Bacteria</taxon>
        <taxon>Pseudomonadati</taxon>
        <taxon>Bacteroidota</taxon>
        <taxon>Bacteroidia</taxon>
        <taxon>Bacteroidales</taxon>
        <taxon>Rikenellaceae</taxon>
        <taxon>Alistipes</taxon>
    </lineage>
</organism>
<keyword evidence="6" id="KW-0464">Manganese</keyword>
<accession>A0A9D2IDL1</accession>
<dbReference type="Pfam" id="PF00149">
    <property type="entry name" value="Metallophos"/>
    <property type="match status" value="1"/>
</dbReference>
<evidence type="ECO:0000256" key="1">
    <source>
        <dbReference type="ARBA" id="ARBA00022475"/>
    </source>
</evidence>
<evidence type="ECO:0000313" key="9">
    <source>
        <dbReference type="Proteomes" id="UP000824259"/>
    </source>
</evidence>
<gene>
    <name evidence="8" type="ORF">H9779_02230</name>
</gene>
<evidence type="ECO:0000256" key="6">
    <source>
        <dbReference type="ARBA" id="ARBA00023211"/>
    </source>
</evidence>
<sequence length="243" mass="28024">MYYFVSDVHLGCGDEATSRQVEARFTAWLDTIASDAEAVFIIGDLFDFWFEYKRVIPKAPVRVLGRLAALTDRGVRVVFLTGNHDMWVRDFFEKECGMEVYTSPQTILLAGKRLFLAHGDNMKIDNQPLLRLMNAVFRSKLLKSLFSALVHPDCALRFGQWWSGKSRKSHDVEELGEHITEPLIAYAREYRAAEQPDYFIFGHMHQPRDFSEGNLRVLCLGEWGHDPVYAVMDREGRIALKKF</sequence>
<dbReference type="EMBL" id="DWYR01000008">
    <property type="protein sequence ID" value="HJA98403.1"/>
    <property type="molecule type" value="Genomic_DNA"/>
</dbReference>
<evidence type="ECO:0000259" key="7">
    <source>
        <dbReference type="Pfam" id="PF00149"/>
    </source>
</evidence>
<reference evidence="8" key="2">
    <citation type="submission" date="2021-04" db="EMBL/GenBank/DDBJ databases">
        <authorList>
            <person name="Gilroy R."/>
        </authorList>
    </citation>
    <scope>NUCLEOTIDE SEQUENCE</scope>
    <source>
        <strain evidence="8">CHK169-11906</strain>
    </source>
</reference>
<dbReference type="Proteomes" id="UP000824259">
    <property type="component" value="Unassembled WGS sequence"/>
</dbReference>
<evidence type="ECO:0000256" key="3">
    <source>
        <dbReference type="ARBA" id="ARBA00022723"/>
    </source>
</evidence>
<dbReference type="PANTHER" id="PTHR34990:SF1">
    <property type="entry name" value="UDP-2,3-DIACYLGLUCOSAMINE HYDROLASE"/>
    <property type="match status" value="1"/>
</dbReference>
<dbReference type="GO" id="GO:0016020">
    <property type="term" value="C:membrane"/>
    <property type="evidence" value="ECO:0007669"/>
    <property type="project" value="GOC"/>
</dbReference>
<dbReference type="GO" id="GO:0046872">
    <property type="term" value="F:metal ion binding"/>
    <property type="evidence" value="ECO:0007669"/>
    <property type="project" value="UniProtKB-KW"/>
</dbReference>
<dbReference type="InterPro" id="IPR043461">
    <property type="entry name" value="LpxH-like"/>
</dbReference>
<dbReference type="CDD" id="cd07398">
    <property type="entry name" value="MPP_YbbF-LpxH"/>
    <property type="match status" value="1"/>
</dbReference>
<name>A0A9D2IDL1_9BACT</name>
<evidence type="ECO:0000256" key="4">
    <source>
        <dbReference type="ARBA" id="ARBA00022801"/>
    </source>
</evidence>
<dbReference type="SUPFAM" id="SSF56300">
    <property type="entry name" value="Metallo-dependent phosphatases"/>
    <property type="match status" value="1"/>
</dbReference>
<dbReference type="AlphaFoldDB" id="A0A9D2IDL1"/>
<keyword evidence="2" id="KW-0997">Cell inner membrane</keyword>
<feature type="domain" description="Calcineurin-like phosphoesterase" evidence="7">
    <location>
        <begin position="4"/>
        <end position="207"/>
    </location>
</feature>
<dbReference type="Gene3D" id="3.60.21.10">
    <property type="match status" value="1"/>
</dbReference>